<evidence type="ECO:0000313" key="1">
    <source>
        <dbReference type="EMBL" id="KAK5836944.1"/>
    </source>
</evidence>
<proteinExistence type="predicted"/>
<keyword evidence="2" id="KW-1185">Reference proteome</keyword>
<accession>A0ABR0QD55</accession>
<organism evidence="1 2">
    <name type="scientific">Gossypium arboreum</name>
    <name type="common">Tree cotton</name>
    <name type="synonym">Gossypium nanking</name>
    <dbReference type="NCBI Taxonomy" id="29729"/>
    <lineage>
        <taxon>Eukaryota</taxon>
        <taxon>Viridiplantae</taxon>
        <taxon>Streptophyta</taxon>
        <taxon>Embryophyta</taxon>
        <taxon>Tracheophyta</taxon>
        <taxon>Spermatophyta</taxon>
        <taxon>Magnoliopsida</taxon>
        <taxon>eudicotyledons</taxon>
        <taxon>Gunneridae</taxon>
        <taxon>Pentapetalae</taxon>
        <taxon>rosids</taxon>
        <taxon>malvids</taxon>
        <taxon>Malvales</taxon>
        <taxon>Malvaceae</taxon>
        <taxon>Malvoideae</taxon>
        <taxon>Gossypium</taxon>
    </lineage>
</organism>
<gene>
    <name evidence="1" type="ORF">PVK06_012750</name>
</gene>
<dbReference type="InterPro" id="IPR015683">
    <property type="entry name" value="Ionotropic_Glu_rcpt"/>
</dbReference>
<evidence type="ECO:0000313" key="2">
    <source>
        <dbReference type="Proteomes" id="UP001358586"/>
    </source>
</evidence>
<protein>
    <submittedName>
        <fullName evidence="1">Uncharacterized protein</fullName>
    </submittedName>
</protein>
<comment type="caution">
    <text evidence="1">The sequence shown here is derived from an EMBL/GenBank/DDBJ whole genome shotgun (WGS) entry which is preliminary data.</text>
</comment>
<dbReference type="PANTHER" id="PTHR18966">
    <property type="entry name" value="IONOTROPIC GLUTAMATE RECEPTOR"/>
    <property type="match status" value="1"/>
</dbReference>
<dbReference type="Proteomes" id="UP001358586">
    <property type="component" value="Chromosome 4"/>
</dbReference>
<sequence length="126" mass="14061">MLTVQRLQSIIIDINELKKIGGFVGYETGSFVKDLLVKRLNFDEPKLGKQFNFDESKLRDYGTAEEFDKALSKGSQNGGVGEIFGTRHSVKLFLAKYCNKYMIVGPTPSNGVTSSCLFIQGNLERD</sequence>
<name>A0ABR0QD55_GOSAR</name>
<reference evidence="1 2" key="1">
    <citation type="submission" date="2023-03" db="EMBL/GenBank/DDBJ databases">
        <title>WGS of Gossypium arboreum.</title>
        <authorList>
            <person name="Yu D."/>
        </authorList>
    </citation>
    <scope>NUCLEOTIDE SEQUENCE [LARGE SCALE GENOMIC DNA]</scope>
    <source>
        <tissue evidence="1">Leaf</tissue>
    </source>
</reference>
<dbReference type="EMBL" id="JARKNE010000004">
    <property type="protein sequence ID" value="KAK5836944.1"/>
    <property type="molecule type" value="Genomic_DNA"/>
</dbReference>